<dbReference type="CDD" id="cd12215">
    <property type="entry name" value="ChiC_BD"/>
    <property type="match status" value="1"/>
</dbReference>
<gene>
    <name evidence="12" type="ORF">ACFSFX_14800</name>
</gene>
<dbReference type="EMBL" id="JBHUGA010000061">
    <property type="protein sequence ID" value="MFD1847857.1"/>
    <property type="molecule type" value="Genomic_DNA"/>
</dbReference>
<keyword evidence="13" id="KW-1185">Reference proteome</keyword>
<feature type="compositionally biased region" description="Basic and acidic residues" evidence="9">
    <location>
        <begin position="469"/>
        <end position="478"/>
    </location>
</feature>
<evidence type="ECO:0000256" key="6">
    <source>
        <dbReference type="ARBA" id="ARBA00023295"/>
    </source>
</evidence>
<dbReference type="InterPro" id="IPR001223">
    <property type="entry name" value="Glyco_hydro18_cat"/>
</dbReference>
<dbReference type="SMART" id="SM00636">
    <property type="entry name" value="Glyco_18"/>
    <property type="match status" value="1"/>
</dbReference>
<evidence type="ECO:0000256" key="4">
    <source>
        <dbReference type="ARBA" id="ARBA00023024"/>
    </source>
</evidence>
<evidence type="ECO:0000256" key="3">
    <source>
        <dbReference type="ARBA" id="ARBA00022801"/>
    </source>
</evidence>
<evidence type="ECO:0000256" key="2">
    <source>
        <dbReference type="ARBA" id="ARBA00012729"/>
    </source>
</evidence>
<keyword evidence="3 7" id="KW-0378">Hydrolase</keyword>
<evidence type="ECO:0000256" key="5">
    <source>
        <dbReference type="ARBA" id="ARBA00023277"/>
    </source>
</evidence>
<keyword evidence="10" id="KW-0732">Signal</keyword>
<keyword evidence="4" id="KW-0146">Chitin degradation</keyword>
<feature type="signal peptide" evidence="10">
    <location>
        <begin position="1"/>
        <end position="27"/>
    </location>
</feature>
<dbReference type="InterPro" id="IPR011583">
    <property type="entry name" value="Chitinase_II/V-like_cat"/>
</dbReference>
<keyword evidence="5" id="KW-0119">Carbohydrate metabolism</keyword>
<dbReference type="InterPro" id="IPR050314">
    <property type="entry name" value="Glycosyl_Hydrlase_18"/>
</dbReference>
<dbReference type="PROSITE" id="PS51910">
    <property type="entry name" value="GH18_2"/>
    <property type="match status" value="1"/>
</dbReference>
<accession>A0ABW4QAU3</accession>
<proteinExistence type="inferred from homology"/>
<dbReference type="CDD" id="cd06548">
    <property type="entry name" value="GH18_chitinase"/>
    <property type="match status" value="1"/>
</dbReference>
<evidence type="ECO:0000256" key="8">
    <source>
        <dbReference type="RuleBase" id="RU004453"/>
    </source>
</evidence>
<dbReference type="SUPFAM" id="SSF51055">
    <property type="entry name" value="Carbohydrate binding domain"/>
    <property type="match status" value="1"/>
</dbReference>
<feature type="region of interest" description="Disordered" evidence="9">
    <location>
        <begin position="469"/>
        <end position="521"/>
    </location>
</feature>
<dbReference type="PROSITE" id="PS51257">
    <property type="entry name" value="PROKAR_LIPOPROTEIN"/>
    <property type="match status" value="1"/>
</dbReference>
<dbReference type="Pfam" id="PF00704">
    <property type="entry name" value="Glyco_hydro_18"/>
    <property type="match status" value="1"/>
</dbReference>
<dbReference type="InterPro" id="IPR003610">
    <property type="entry name" value="CBM5/12"/>
</dbReference>
<dbReference type="GO" id="GO:0016787">
    <property type="term" value="F:hydrolase activity"/>
    <property type="evidence" value="ECO:0007669"/>
    <property type="project" value="UniProtKB-KW"/>
</dbReference>
<keyword evidence="6 7" id="KW-0326">Glycosidase</keyword>
<keyword evidence="4" id="KW-0624">Polysaccharide degradation</keyword>
<dbReference type="SUPFAM" id="SSF51445">
    <property type="entry name" value="(Trans)glycosidases"/>
    <property type="match status" value="1"/>
</dbReference>
<evidence type="ECO:0000259" key="11">
    <source>
        <dbReference type="PROSITE" id="PS51910"/>
    </source>
</evidence>
<dbReference type="InterPro" id="IPR029070">
    <property type="entry name" value="Chitinase_insertion_sf"/>
</dbReference>
<dbReference type="PANTHER" id="PTHR11177:SF317">
    <property type="entry name" value="CHITINASE 12-RELATED"/>
    <property type="match status" value="1"/>
</dbReference>
<dbReference type="PROSITE" id="PS01095">
    <property type="entry name" value="GH18_1"/>
    <property type="match status" value="1"/>
</dbReference>
<evidence type="ECO:0000256" key="7">
    <source>
        <dbReference type="RuleBase" id="RU000489"/>
    </source>
</evidence>
<dbReference type="PANTHER" id="PTHR11177">
    <property type="entry name" value="CHITINASE"/>
    <property type="match status" value="1"/>
</dbReference>
<feature type="compositionally biased region" description="Low complexity" evidence="9">
    <location>
        <begin position="489"/>
        <end position="503"/>
    </location>
</feature>
<dbReference type="Proteomes" id="UP001597307">
    <property type="component" value="Unassembled WGS sequence"/>
</dbReference>
<dbReference type="SMART" id="SM00495">
    <property type="entry name" value="ChtBD3"/>
    <property type="match status" value="1"/>
</dbReference>
<dbReference type="Gene3D" id="2.10.10.20">
    <property type="entry name" value="Carbohydrate-binding module superfamily 5/12"/>
    <property type="match status" value="1"/>
</dbReference>
<dbReference type="Pfam" id="PF02839">
    <property type="entry name" value="CBM_5_12"/>
    <property type="match status" value="1"/>
</dbReference>
<dbReference type="RefSeq" id="WP_343881440.1">
    <property type="nucleotide sequence ID" value="NZ_BAAAIJ010000056.1"/>
</dbReference>
<comment type="caution">
    <text evidence="12">The sequence shown here is derived from an EMBL/GenBank/DDBJ whole genome shotgun (WGS) entry which is preliminary data.</text>
</comment>
<organism evidence="12 13">
    <name type="scientific">Arthrobacter flavus</name>
    <dbReference type="NCBI Taxonomy" id="95172"/>
    <lineage>
        <taxon>Bacteria</taxon>
        <taxon>Bacillati</taxon>
        <taxon>Actinomycetota</taxon>
        <taxon>Actinomycetes</taxon>
        <taxon>Micrococcales</taxon>
        <taxon>Micrococcaceae</taxon>
        <taxon>Arthrobacter</taxon>
    </lineage>
</organism>
<evidence type="ECO:0000256" key="10">
    <source>
        <dbReference type="SAM" id="SignalP"/>
    </source>
</evidence>
<reference evidence="13" key="1">
    <citation type="journal article" date="2019" name="Int. J. Syst. Evol. Microbiol.">
        <title>The Global Catalogue of Microorganisms (GCM) 10K type strain sequencing project: providing services to taxonomists for standard genome sequencing and annotation.</title>
        <authorList>
            <consortium name="The Broad Institute Genomics Platform"/>
            <consortium name="The Broad Institute Genome Sequencing Center for Infectious Disease"/>
            <person name="Wu L."/>
            <person name="Ma J."/>
        </authorList>
    </citation>
    <scope>NUCLEOTIDE SEQUENCE [LARGE SCALE GENOMIC DNA]</scope>
    <source>
        <strain evidence="13">JCM 11496</strain>
    </source>
</reference>
<comment type="similarity">
    <text evidence="8">Belongs to the glycosyl hydrolase 18 family.</text>
</comment>
<dbReference type="Gene3D" id="3.10.50.10">
    <property type="match status" value="1"/>
</dbReference>
<dbReference type="SUPFAM" id="SSF54556">
    <property type="entry name" value="Chitinase insertion domain"/>
    <property type="match status" value="1"/>
</dbReference>
<feature type="chain" id="PRO_5046991152" description="chitinase" evidence="10">
    <location>
        <begin position="28"/>
        <end position="569"/>
    </location>
</feature>
<protein>
    <recommendedName>
        <fullName evidence="2">chitinase</fullName>
        <ecNumber evidence="2">3.2.1.14</ecNumber>
    </recommendedName>
</protein>
<dbReference type="Gene3D" id="3.20.20.80">
    <property type="entry name" value="Glycosidases"/>
    <property type="match status" value="1"/>
</dbReference>
<dbReference type="EC" id="3.2.1.14" evidence="2"/>
<evidence type="ECO:0000256" key="1">
    <source>
        <dbReference type="ARBA" id="ARBA00000822"/>
    </source>
</evidence>
<evidence type="ECO:0000313" key="12">
    <source>
        <dbReference type="EMBL" id="MFD1847857.1"/>
    </source>
</evidence>
<evidence type="ECO:0000256" key="9">
    <source>
        <dbReference type="SAM" id="MobiDB-lite"/>
    </source>
</evidence>
<sequence length="569" mass="61200">MKRVRPRRSRRVVVLAVVALLGISGIAACSFDGSTEEYSPDDAATAPALINGYRSVGYFPQWGVYGRQYSMKDLQDSGAAGNLSHINYAFGNIHHETLTCFQANKAQESGPDGSDGASDAWADYGMAYDAASSIAGTPDTAEQPLAGSFNQLRQLKAANPGLRAVISLGGWTWSKNFSRAAATDESRKALVSSCIDLYIKGNLPVIEGRGGDGAAAGLFDGIDIDWEWPGTDKGLEGNGVDTENDAENFRLLLQEFRAQLDAYGATTGSSYSLSAFLPANPVVIEAGGWNDPAMFEYLDFGNIQGYDLWGTWEPGLTGHQANLFDDPDDPREDGERFSVDRTVSAYLDAGIDPAQLGLGLAAFGRGWMGADSAEPWGEATGPAPGGEEPGLEDYDELLEVGEEFTDTTLGAAWRFDGDKWWSYDNPETVRLKSDYILEKGLGGGMWWDLAGNRDGSLFAVLSDQLREVPRGPARDRVMPETTVQPPSSPTITPGAATPGATTSDVPPAAEPSLSAQEAADAEPVVWEEGAVYTEGRRVIFEDTVYRTQWWTRGDVPGTEQWGPWLPVDG</sequence>
<evidence type="ECO:0000313" key="13">
    <source>
        <dbReference type="Proteomes" id="UP001597307"/>
    </source>
</evidence>
<dbReference type="InterPro" id="IPR036573">
    <property type="entry name" value="CBM_sf_5/12"/>
</dbReference>
<name>A0ABW4QAU3_9MICC</name>
<dbReference type="InterPro" id="IPR017853">
    <property type="entry name" value="GH"/>
</dbReference>
<comment type="catalytic activity">
    <reaction evidence="1">
        <text>Random endo-hydrolysis of N-acetyl-beta-D-glucosaminide (1-&gt;4)-beta-linkages in chitin and chitodextrins.</text>
        <dbReference type="EC" id="3.2.1.14"/>
    </reaction>
</comment>
<dbReference type="InterPro" id="IPR001579">
    <property type="entry name" value="Glyco_hydro_18_chit_AS"/>
</dbReference>
<feature type="domain" description="GH18" evidence="11">
    <location>
        <begin position="53"/>
        <end position="468"/>
    </location>
</feature>